<dbReference type="EMBL" id="MN740876">
    <property type="protein sequence ID" value="QHU16091.1"/>
    <property type="molecule type" value="Genomic_DNA"/>
</dbReference>
<dbReference type="AlphaFoldDB" id="A0A6C0KFX5"/>
<reference evidence="1" key="1">
    <citation type="journal article" date="2020" name="Nature">
        <title>Giant virus diversity and host interactions through global metagenomics.</title>
        <authorList>
            <person name="Schulz F."/>
            <person name="Roux S."/>
            <person name="Paez-Espino D."/>
            <person name="Jungbluth S."/>
            <person name="Walsh D.A."/>
            <person name="Denef V.J."/>
            <person name="McMahon K.D."/>
            <person name="Konstantinidis K.T."/>
            <person name="Eloe-Fadrosh E.A."/>
            <person name="Kyrpides N.C."/>
            <person name="Woyke T."/>
        </authorList>
    </citation>
    <scope>NUCLEOTIDE SEQUENCE</scope>
    <source>
        <strain evidence="1">GVMAG-S-3300011013-78</strain>
    </source>
</reference>
<organism evidence="1">
    <name type="scientific">viral metagenome</name>
    <dbReference type="NCBI Taxonomy" id="1070528"/>
    <lineage>
        <taxon>unclassified sequences</taxon>
        <taxon>metagenomes</taxon>
        <taxon>organismal metagenomes</taxon>
    </lineage>
</organism>
<accession>A0A6C0KFX5</accession>
<sequence>MSCCNFCCYPMGEKNFWEKIVDLITLDKLKDTNGKLLYPNSNYTYCKKCWKNRAKLDFKCENCLIDYEAFRCEKNMPWLKNQSCGQMDERDYKRVCYNCRCDGVDCDYC</sequence>
<proteinExistence type="predicted"/>
<protein>
    <submittedName>
        <fullName evidence="1">Uncharacterized protein</fullName>
    </submittedName>
</protein>
<evidence type="ECO:0000313" key="1">
    <source>
        <dbReference type="EMBL" id="QHU16091.1"/>
    </source>
</evidence>
<name>A0A6C0KFX5_9ZZZZ</name>